<keyword evidence="3" id="KW-1185">Reference proteome</keyword>
<keyword evidence="1" id="KW-0472">Membrane</keyword>
<keyword evidence="1" id="KW-1133">Transmembrane helix</keyword>
<accession>A0A2J6RUY5</accession>
<evidence type="ECO:0000313" key="3">
    <source>
        <dbReference type="Proteomes" id="UP000235786"/>
    </source>
</evidence>
<dbReference type="Proteomes" id="UP000235786">
    <property type="component" value="Unassembled WGS sequence"/>
</dbReference>
<keyword evidence="1" id="KW-0812">Transmembrane</keyword>
<dbReference type="AlphaFoldDB" id="A0A2J6RUY5"/>
<proteinExistence type="predicted"/>
<gene>
    <name evidence="2" type="ORF">L207DRAFT_308454</name>
</gene>
<feature type="transmembrane region" description="Helical" evidence="1">
    <location>
        <begin position="107"/>
        <end position="127"/>
    </location>
</feature>
<dbReference type="EMBL" id="KZ613943">
    <property type="protein sequence ID" value="PMD42315.1"/>
    <property type="molecule type" value="Genomic_DNA"/>
</dbReference>
<feature type="transmembrane region" description="Helical" evidence="1">
    <location>
        <begin position="179"/>
        <end position="201"/>
    </location>
</feature>
<evidence type="ECO:0000313" key="2">
    <source>
        <dbReference type="EMBL" id="PMD42315.1"/>
    </source>
</evidence>
<sequence>MASRELEAPPALSLVASSFTFACTTLIVLLDCWALWKLRDPSKTYHFRLCGHHLLSIGSKPTKSIPPPTESGWSLLHRLALSFPLFVVSLLLLVFSKIPRHETVRDYFLSITMAFSICYQYRLYWILTDWKWYPSTLRTWATYTQVPTVIATSITVPALCSTKKEYCNVWQNMCLSVWLLQYCLFFVTNLITIASLIAGLAAESELIYDFILCIQVIAATPEFVLWLSLKIYILARKRSDTQFSTHHAPTLSDSQRDLVEYPSRGEPPTAYLRNQNTLSDSQQDLVEYSSEEITSPPSAYLQNQNYLTVDLESYGTLWH</sequence>
<organism evidence="2 3">
    <name type="scientific">Hyaloscypha variabilis (strain UAMH 11265 / GT02V1 / F)</name>
    <name type="common">Meliniomyces variabilis</name>
    <dbReference type="NCBI Taxonomy" id="1149755"/>
    <lineage>
        <taxon>Eukaryota</taxon>
        <taxon>Fungi</taxon>
        <taxon>Dikarya</taxon>
        <taxon>Ascomycota</taxon>
        <taxon>Pezizomycotina</taxon>
        <taxon>Leotiomycetes</taxon>
        <taxon>Helotiales</taxon>
        <taxon>Hyaloscyphaceae</taxon>
        <taxon>Hyaloscypha</taxon>
        <taxon>Hyaloscypha variabilis</taxon>
    </lineage>
</organism>
<evidence type="ECO:0000256" key="1">
    <source>
        <dbReference type="SAM" id="Phobius"/>
    </source>
</evidence>
<dbReference type="PROSITE" id="PS51257">
    <property type="entry name" value="PROKAR_LIPOPROTEIN"/>
    <property type="match status" value="1"/>
</dbReference>
<reference evidence="2 3" key="1">
    <citation type="submission" date="2016-04" db="EMBL/GenBank/DDBJ databases">
        <title>A degradative enzymes factory behind the ericoid mycorrhizal symbiosis.</title>
        <authorList>
            <consortium name="DOE Joint Genome Institute"/>
            <person name="Martino E."/>
            <person name="Morin E."/>
            <person name="Grelet G."/>
            <person name="Kuo A."/>
            <person name="Kohler A."/>
            <person name="Daghino S."/>
            <person name="Barry K."/>
            <person name="Choi C."/>
            <person name="Cichocki N."/>
            <person name="Clum A."/>
            <person name="Copeland A."/>
            <person name="Hainaut M."/>
            <person name="Haridas S."/>
            <person name="Labutti K."/>
            <person name="Lindquist E."/>
            <person name="Lipzen A."/>
            <person name="Khouja H.-R."/>
            <person name="Murat C."/>
            <person name="Ohm R."/>
            <person name="Olson A."/>
            <person name="Spatafora J."/>
            <person name="Veneault-Fourrey C."/>
            <person name="Henrissat B."/>
            <person name="Grigoriev I."/>
            <person name="Martin F."/>
            <person name="Perotto S."/>
        </authorList>
    </citation>
    <scope>NUCLEOTIDE SEQUENCE [LARGE SCALE GENOMIC DNA]</scope>
    <source>
        <strain evidence="2 3">F</strain>
    </source>
</reference>
<feature type="transmembrane region" description="Helical" evidence="1">
    <location>
        <begin position="207"/>
        <end position="229"/>
    </location>
</feature>
<protein>
    <submittedName>
        <fullName evidence="2">Uncharacterized protein</fullName>
    </submittedName>
</protein>
<feature type="transmembrane region" description="Helical" evidence="1">
    <location>
        <begin position="139"/>
        <end position="159"/>
    </location>
</feature>
<name>A0A2J6RUY5_HYAVF</name>
<feature type="transmembrane region" description="Helical" evidence="1">
    <location>
        <begin position="75"/>
        <end position="95"/>
    </location>
</feature>
<feature type="transmembrane region" description="Helical" evidence="1">
    <location>
        <begin position="12"/>
        <end position="36"/>
    </location>
</feature>